<proteinExistence type="predicted"/>
<sequence>MDFFFAKLVFEMPMPSGLTDNVLQLGQEHLWKAQFTTTTQTRTTDVTYGTNFKTPCNPTTVKNPKSNEQRTTVTITEQPESQRDYHRTVYLLDTTQLQSKFNRTLCLQNKSIQRLMH</sequence>
<feature type="compositionally biased region" description="Polar residues" evidence="1">
    <location>
        <begin position="55"/>
        <end position="79"/>
    </location>
</feature>
<reference evidence="2" key="1">
    <citation type="submission" date="2021-05" db="EMBL/GenBank/DDBJ databases">
        <authorList>
            <person name="Alioto T."/>
            <person name="Alioto T."/>
            <person name="Gomez Garrido J."/>
        </authorList>
    </citation>
    <scope>NUCLEOTIDE SEQUENCE</scope>
</reference>
<evidence type="ECO:0000256" key="1">
    <source>
        <dbReference type="SAM" id="MobiDB-lite"/>
    </source>
</evidence>
<evidence type="ECO:0000313" key="2">
    <source>
        <dbReference type="EMBL" id="CAG6460217.1"/>
    </source>
</evidence>
<accession>A0A8D8ANB6</accession>
<name>A0A8D8ANB6_CULPI</name>
<feature type="region of interest" description="Disordered" evidence="1">
    <location>
        <begin position="55"/>
        <end position="80"/>
    </location>
</feature>
<protein>
    <submittedName>
        <fullName evidence="2">(northern house mosquito) hypothetical protein</fullName>
    </submittedName>
</protein>
<dbReference type="EMBL" id="HBUE01039907">
    <property type="protein sequence ID" value="CAG6460217.1"/>
    <property type="molecule type" value="Transcribed_RNA"/>
</dbReference>
<organism evidence="2">
    <name type="scientific">Culex pipiens</name>
    <name type="common">House mosquito</name>
    <dbReference type="NCBI Taxonomy" id="7175"/>
    <lineage>
        <taxon>Eukaryota</taxon>
        <taxon>Metazoa</taxon>
        <taxon>Ecdysozoa</taxon>
        <taxon>Arthropoda</taxon>
        <taxon>Hexapoda</taxon>
        <taxon>Insecta</taxon>
        <taxon>Pterygota</taxon>
        <taxon>Neoptera</taxon>
        <taxon>Endopterygota</taxon>
        <taxon>Diptera</taxon>
        <taxon>Nematocera</taxon>
        <taxon>Culicoidea</taxon>
        <taxon>Culicidae</taxon>
        <taxon>Culicinae</taxon>
        <taxon>Culicini</taxon>
        <taxon>Culex</taxon>
        <taxon>Culex</taxon>
    </lineage>
</organism>
<dbReference type="AlphaFoldDB" id="A0A8D8ANB6"/>